<gene>
    <name evidence="2" type="ORF">NF685_11380</name>
</gene>
<comment type="caution">
    <text evidence="2">The sequence shown here is derived from an EMBL/GenBank/DDBJ whole genome shotgun (WGS) entry which is preliminary data.</text>
</comment>
<dbReference type="RefSeq" id="WP_252849692.1">
    <property type="nucleotide sequence ID" value="NZ_BAPW01000047.1"/>
</dbReference>
<evidence type="ECO:0000313" key="2">
    <source>
        <dbReference type="EMBL" id="MCO6160631.1"/>
    </source>
</evidence>
<reference evidence="2 3" key="1">
    <citation type="submission" date="2022-06" db="EMBL/GenBank/DDBJ databases">
        <title>Whole-genome of Asaia lannensis strain LMG 27011T.</title>
        <authorList>
            <person name="Sombolestani A."/>
        </authorList>
    </citation>
    <scope>NUCLEOTIDE SEQUENCE [LARGE SCALE GENOMIC DNA]</scope>
    <source>
        <strain evidence="2 3">NBRC 102526</strain>
    </source>
</reference>
<name>A0ABT1CIC7_9PROT</name>
<accession>A0ABT1CIC7</accession>
<feature type="region of interest" description="Disordered" evidence="1">
    <location>
        <begin position="28"/>
        <end position="51"/>
    </location>
</feature>
<dbReference type="EMBL" id="JAMXQU010000009">
    <property type="protein sequence ID" value="MCO6160631.1"/>
    <property type="molecule type" value="Genomic_DNA"/>
</dbReference>
<keyword evidence="3" id="KW-1185">Reference proteome</keyword>
<evidence type="ECO:0000256" key="1">
    <source>
        <dbReference type="SAM" id="MobiDB-lite"/>
    </source>
</evidence>
<evidence type="ECO:0000313" key="3">
    <source>
        <dbReference type="Proteomes" id="UP001523401"/>
    </source>
</evidence>
<dbReference type="Proteomes" id="UP001523401">
    <property type="component" value="Unassembled WGS sequence"/>
</dbReference>
<proteinExistence type="predicted"/>
<organism evidence="2 3">
    <name type="scientific">Asaia lannensis NBRC 102526</name>
    <dbReference type="NCBI Taxonomy" id="1307926"/>
    <lineage>
        <taxon>Bacteria</taxon>
        <taxon>Pseudomonadati</taxon>
        <taxon>Pseudomonadota</taxon>
        <taxon>Alphaproteobacteria</taxon>
        <taxon>Acetobacterales</taxon>
        <taxon>Acetobacteraceae</taxon>
        <taxon>Asaia</taxon>
    </lineage>
</organism>
<protein>
    <submittedName>
        <fullName evidence="2">Uncharacterized protein</fullName>
    </submittedName>
</protein>
<sequence length="310" mass="32441">MKRSDRLRSLALTGLLVTSLITLQTARSAPSFRPPNGLAPETAIGTEKNPDGTARVSLQTLQNRVAQNSADIEILSTSSVAKTDLDMALKPYLMGSTAAALFATPAQLGMAVEAEADRAKAAEATLDATAAELKASSVTTDGLATRLAAYLTARDADARYATPATVTEMVTKETSRAMAAEAGQEARIDDLHGTMATRSELNTATAPLLTKDVATQTYASRAAVDASLANKLDRDEAARNYLPVQGGTVTGPLKGAYYSPACYSIESLRALVPSNGVALACYYDVNNASKPNLAVFALGAWHWVALGPAM</sequence>